<feature type="region of interest" description="Disordered" evidence="1">
    <location>
        <begin position="136"/>
        <end position="163"/>
    </location>
</feature>
<dbReference type="RefSeq" id="WP_092618531.1">
    <property type="nucleotide sequence ID" value="NZ_FNCV01000005.1"/>
</dbReference>
<evidence type="ECO:0000256" key="1">
    <source>
        <dbReference type="SAM" id="MobiDB-lite"/>
    </source>
</evidence>
<proteinExistence type="predicted"/>
<sequence>MSCHAPARRAERDGPASPRALIDAFSATLSALLALGEEENRRLCDPAGRLPLDLVRAKEDLATRYATLAEHLRAGMAGFDPPCRRALADLENDIRRLVALVKENQRLANEHKAASALRVNMIMQALAEQEKATQAGPTVCAPSPAGPTAGPLGGMAAPWPGAG</sequence>
<gene>
    <name evidence="2" type="ORF">SAMN05421742_10557</name>
</gene>
<reference evidence="3" key="1">
    <citation type="submission" date="2016-10" db="EMBL/GenBank/DDBJ databases">
        <authorList>
            <person name="Varghese N."/>
            <person name="Submissions S."/>
        </authorList>
    </citation>
    <scope>NUCLEOTIDE SEQUENCE [LARGE SCALE GENOMIC DNA]</scope>
    <source>
        <strain evidence="3">930I</strain>
    </source>
</reference>
<accession>A0A1G8ANV2</accession>
<name>A0A1G8ANV2_9PROT</name>
<keyword evidence="3" id="KW-1185">Reference proteome</keyword>
<evidence type="ECO:0008006" key="4">
    <source>
        <dbReference type="Google" id="ProtNLM"/>
    </source>
</evidence>
<dbReference type="STRING" id="83401.SAMN05421742_10557"/>
<protein>
    <recommendedName>
        <fullName evidence="4">FlgN protein</fullName>
    </recommendedName>
</protein>
<dbReference type="Proteomes" id="UP000217076">
    <property type="component" value="Unassembled WGS sequence"/>
</dbReference>
<dbReference type="AlphaFoldDB" id="A0A1G8ANV2"/>
<organism evidence="2 3">
    <name type="scientific">Roseospirillum parvum</name>
    <dbReference type="NCBI Taxonomy" id="83401"/>
    <lineage>
        <taxon>Bacteria</taxon>
        <taxon>Pseudomonadati</taxon>
        <taxon>Pseudomonadota</taxon>
        <taxon>Alphaproteobacteria</taxon>
        <taxon>Rhodospirillales</taxon>
        <taxon>Rhodospirillaceae</taxon>
        <taxon>Roseospirillum</taxon>
    </lineage>
</organism>
<evidence type="ECO:0000313" key="2">
    <source>
        <dbReference type="EMBL" id="SDH22584.1"/>
    </source>
</evidence>
<dbReference type="EMBL" id="FNCV01000005">
    <property type="protein sequence ID" value="SDH22584.1"/>
    <property type="molecule type" value="Genomic_DNA"/>
</dbReference>
<evidence type="ECO:0000313" key="3">
    <source>
        <dbReference type="Proteomes" id="UP000217076"/>
    </source>
</evidence>